<evidence type="ECO:0000256" key="3">
    <source>
        <dbReference type="ARBA" id="ARBA00022670"/>
    </source>
</evidence>
<feature type="binding site" evidence="19">
    <location>
        <position position="407"/>
    </location>
    <ligand>
        <name>Zn(2+)</name>
        <dbReference type="ChEBI" id="CHEBI:29105"/>
        <label>2</label>
        <note>catalytic</note>
    </ligand>
</feature>
<evidence type="ECO:0000256" key="10">
    <source>
        <dbReference type="ARBA" id="ARBA00023180"/>
    </source>
</evidence>
<dbReference type="Pfam" id="PF01401">
    <property type="entry name" value="Peptidase_M2"/>
    <property type="match status" value="1"/>
</dbReference>
<keyword evidence="2 21" id="KW-0121">Carboxypeptidase</keyword>
<keyword evidence="7 17" id="KW-0862">Zinc</keyword>
<dbReference type="PANTHER" id="PTHR10514:SF44">
    <property type="entry name" value="ANGIOTENSIN-CONVERTING ENZYME-RELATED"/>
    <property type="match status" value="1"/>
</dbReference>
<dbReference type="GO" id="GO:0005615">
    <property type="term" value="C:extracellular space"/>
    <property type="evidence" value="ECO:0007669"/>
    <property type="project" value="TreeGrafter"/>
</dbReference>
<feature type="active site" description="Proton acceptor 1" evidence="13">
    <location>
        <position position="380"/>
    </location>
</feature>
<dbReference type="PANTHER" id="PTHR10514">
    <property type="entry name" value="ANGIOTENSIN-CONVERTING ENZYME"/>
    <property type="match status" value="1"/>
</dbReference>
<dbReference type="InterPro" id="IPR001548">
    <property type="entry name" value="Peptidase_M2"/>
</dbReference>
<dbReference type="GO" id="GO:0006508">
    <property type="term" value="P:proteolysis"/>
    <property type="evidence" value="ECO:0007669"/>
    <property type="project" value="UniProtKB-KW"/>
</dbReference>
<dbReference type="PRINTS" id="PR00791">
    <property type="entry name" value="PEPDIPTASEA"/>
</dbReference>
<dbReference type="CDD" id="cd06461">
    <property type="entry name" value="M2_ACE"/>
    <property type="match status" value="1"/>
</dbReference>
<keyword evidence="5" id="KW-0732">Signal</keyword>
<evidence type="ECO:0000313" key="22">
    <source>
        <dbReference type="EMBL" id="MBY21568.1"/>
    </source>
</evidence>
<dbReference type="PROSITE" id="PS52011">
    <property type="entry name" value="PEPTIDASE_M2"/>
    <property type="match status" value="1"/>
</dbReference>
<feature type="active site" description="Proton acceptor 2" evidence="15">
    <location>
        <position position="380"/>
    </location>
</feature>
<comment type="cofactor">
    <cofactor evidence="21">
        <name>Zn(2+)</name>
        <dbReference type="ChEBI" id="CHEBI:29105"/>
    </cofactor>
    <text evidence="21">Binds 1 zinc ion per subunit.</text>
</comment>
<evidence type="ECO:0000256" key="18">
    <source>
        <dbReference type="PIRSR" id="PIRSR601548-4"/>
    </source>
</evidence>
<organism evidence="22">
    <name type="scientific">Schizaphis graminum</name>
    <name type="common">Green bug aphid</name>
    <dbReference type="NCBI Taxonomy" id="13262"/>
    <lineage>
        <taxon>Eukaryota</taxon>
        <taxon>Metazoa</taxon>
        <taxon>Ecdysozoa</taxon>
        <taxon>Arthropoda</taxon>
        <taxon>Hexapoda</taxon>
        <taxon>Insecta</taxon>
        <taxon>Pterygota</taxon>
        <taxon>Neoptera</taxon>
        <taxon>Paraneoptera</taxon>
        <taxon>Hemiptera</taxon>
        <taxon>Sternorrhyncha</taxon>
        <taxon>Aphidomorpha</taxon>
        <taxon>Aphidoidea</taxon>
        <taxon>Aphididae</taxon>
        <taxon>Aphidini</taxon>
        <taxon>Schizaphis</taxon>
    </lineage>
</organism>
<dbReference type="GO" id="GO:0005886">
    <property type="term" value="C:plasma membrane"/>
    <property type="evidence" value="ECO:0007669"/>
    <property type="project" value="TreeGrafter"/>
</dbReference>
<feature type="binding site" evidence="17">
    <location>
        <position position="383"/>
    </location>
    <ligand>
        <name>Zn(2+)</name>
        <dbReference type="ChEBI" id="CHEBI:29105"/>
        <label>1</label>
        <note>catalytic</note>
    </ligand>
</feature>
<evidence type="ECO:0000256" key="15">
    <source>
        <dbReference type="PIRSR" id="PIRSR601548-11"/>
    </source>
</evidence>
<comment type="catalytic activity">
    <reaction evidence="11">
        <text>Release of a C-terminal dipeptide, oligopeptide-|-Xaa-Yaa, when Xaa is not Pro, and Yaa is neither Asp nor Glu. Thus, conversion of angiotensin I to angiotensin II, with increase in vasoconstrictor activity, but no action on angiotensin II.</text>
        <dbReference type="EC" id="3.4.15.1"/>
    </reaction>
</comment>
<dbReference type="GO" id="GO:0046872">
    <property type="term" value="F:metal ion binding"/>
    <property type="evidence" value="ECO:0007669"/>
    <property type="project" value="UniProtKB-KW"/>
</dbReference>
<name>A0A2S2NX75_SCHGA</name>
<feature type="glycosylation site" description="N-linked (GlcNAc...) asparagine" evidence="14">
    <location>
        <position position="64"/>
    </location>
</feature>
<reference evidence="22" key="1">
    <citation type="submission" date="2018-04" db="EMBL/GenBank/DDBJ databases">
        <title>Transcriptome of Schizaphis graminum biotype I.</title>
        <authorList>
            <person name="Scully E.D."/>
            <person name="Geib S.M."/>
            <person name="Palmer N.A."/>
            <person name="Koch K."/>
            <person name="Bradshaw J."/>
            <person name="Heng-Moss T."/>
            <person name="Sarath G."/>
        </authorList>
    </citation>
    <scope>NUCLEOTIDE SEQUENCE</scope>
</reference>
<dbReference type="AlphaFoldDB" id="A0A2S2NX75"/>
<evidence type="ECO:0000256" key="16">
    <source>
        <dbReference type="PIRSR" id="PIRSR601548-2"/>
    </source>
</evidence>
<feature type="binding site" evidence="19">
    <location>
        <position position="379"/>
    </location>
    <ligand>
        <name>Zn(2+)</name>
        <dbReference type="ChEBI" id="CHEBI:29105"/>
        <label>2</label>
        <note>catalytic</note>
    </ligand>
</feature>
<evidence type="ECO:0000256" key="8">
    <source>
        <dbReference type="ARBA" id="ARBA00023049"/>
    </source>
</evidence>
<dbReference type="Gene3D" id="1.10.1370.30">
    <property type="match status" value="1"/>
</dbReference>
<protein>
    <recommendedName>
        <fullName evidence="12 21">Angiotensin-converting enzyme</fullName>
        <ecNumber evidence="21">3.4.-.-</ecNumber>
    </recommendedName>
</protein>
<keyword evidence="4 17" id="KW-0479">Metal-binding</keyword>
<comment type="similarity">
    <text evidence="1 20 21">Belongs to the peptidase M2 family.</text>
</comment>
<keyword evidence="6 21" id="KW-0378">Hydrolase</keyword>
<feature type="binding site" evidence="16">
    <location>
        <position position="221"/>
    </location>
    <ligand>
        <name>chloride</name>
        <dbReference type="ChEBI" id="CHEBI:17996"/>
        <label>1</label>
    </ligand>
</feature>
<evidence type="ECO:0000256" key="20">
    <source>
        <dbReference type="PROSITE-ProRule" id="PRU01355"/>
    </source>
</evidence>
<evidence type="ECO:0000256" key="6">
    <source>
        <dbReference type="ARBA" id="ARBA00022801"/>
    </source>
</evidence>
<feature type="binding site" evidence="17">
    <location>
        <position position="379"/>
    </location>
    <ligand>
        <name>Zn(2+)</name>
        <dbReference type="ChEBI" id="CHEBI:29105"/>
        <label>1</label>
        <note>catalytic</note>
    </ligand>
</feature>
<dbReference type="GO" id="GO:0008237">
    <property type="term" value="F:metallopeptidase activity"/>
    <property type="evidence" value="ECO:0007669"/>
    <property type="project" value="UniProtKB-KW"/>
</dbReference>
<keyword evidence="10 14" id="KW-0325">Glycoprotein</keyword>
<feature type="active site" description="Proton donor 1" evidence="13">
    <location>
        <position position="509"/>
    </location>
</feature>
<dbReference type="GO" id="GO:0008241">
    <property type="term" value="F:peptidyl-dipeptidase activity"/>
    <property type="evidence" value="ECO:0007669"/>
    <property type="project" value="UniProtKB-EC"/>
</dbReference>
<evidence type="ECO:0000256" key="19">
    <source>
        <dbReference type="PIRSR" id="PIRSR601548-8"/>
    </source>
</evidence>
<evidence type="ECO:0000256" key="17">
    <source>
        <dbReference type="PIRSR" id="PIRSR601548-3"/>
    </source>
</evidence>
<evidence type="ECO:0000256" key="21">
    <source>
        <dbReference type="RuleBase" id="RU361144"/>
    </source>
</evidence>
<keyword evidence="8 21" id="KW-0482">Metalloprotease</keyword>
<proteinExistence type="inferred from homology"/>
<dbReference type="EC" id="3.4.-.-" evidence="21"/>
<keyword evidence="3 21" id="KW-0645">Protease</keyword>
<evidence type="ECO:0000256" key="5">
    <source>
        <dbReference type="ARBA" id="ARBA00022729"/>
    </source>
</evidence>
<evidence type="ECO:0000256" key="11">
    <source>
        <dbReference type="ARBA" id="ARBA00036868"/>
    </source>
</evidence>
<keyword evidence="9 18" id="KW-1015">Disulfide bond</keyword>
<feature type="disulfide bond" evidence="18 20">
    <location>
        <begin position="348"/>
        <end position="366"/>
    </location>
</feature>
<evidence type="ECO:0000256" key="13">
    <source>
        <dbReference type="PIRSR" id="PIRSR601548-1"/>
    </source>
</evidence>
<feature type="binding site" evidence="16">
    <location>
        <position position="518"/>
    </location>
    <ligand>
        <name>chloride</name>
        <dbReference type="ChEBI" id="CHEBI:17996"/>
        <label>1</label>
    </ligand>
</feature>
<feature type="binding site" evidence="19">
    <location>
        <position position="383"/>
    </location>
    <ligand>
        <name>Zn(2+)</name>
        <dbReference type="ChEBI" id="CHEBI:29105"/>
        <label>2</label>
        <note>catalytic</note>
    </ligand>
</feature>
<comment type="caution">
    <text evidence="20">Lacks conserved residue(s) required for the propagation of feature annotation.</text>
</comment>
<evidence type="ECO:0000256" key="9">
    <source>
        <dbReference type="ARBA" id="ARBA00023157"/>
    </source>
</evidence>
<feature type="binding site" evidence="17">
    <location>
        <position position="407"/>
    </location>
    <ligand>
        <name>Zn(2+)</name>
        <dbReference type="ChEBI" id="CHEBI:29105"/>
        <label>1</label>
        <note>catalytic</note>
    </ligand>
</feature>
<evidence type="ECO:0000256" key="7">
    <source>
        <dbReference type="ARBA" id="ARBA00022833"/>
    </source>
</evidence>
<evidence type="ECO:0000256" key="1">
    <source>
        <dbReference type="ARBA" id="ARBA00008139"/>
    </source>
</evidence>
<evidence type="ECO:0000256" key="12">
    <source>
        <dbReference type="ARBA" id="ARBA00039858"/>
    </source>
</evidence>
<dbReference type="GO" id="GO:0004180">
    <property type="term" value="F:carboxypeptidase activity"/>
    <property type="evidence" value="ECO:0007669"/>
    <property type="project" value="UniProtKB-KW"/>
</dbReference>
<sequence>MTIKLYYLYAILWLSATVVWRPVLSIETKKYSEIEASKYLDNANHALTEWTSRVIHANWNWLTNLTNENAEKKIAIYLEFSKFLKNMWVETVKYPWSTYKDPNIKRQFKLMSVLGIDALPEDKLKKLDEIVSAMESLYGRATIPEYDGDNNLNRTLSLEPDINDILDKSTDVNELKHVWVQWRKATGKKIRPMYAEYVRLSNEAARLNNYTDNAEFWIRGYDVDDFRPRMEHLWNQIKPLYLQIHAYVRRKLWELYGSSVITRRGPIPAHLLGDMWAQSWERLDDFTRPYPTIDDVNPTSAMINQNYTPKKMFKVAEEFFKSLNLSAMPQTFWEKSILEKPNGRDLVCHASAWDFYDSNDFRIKQCTSVNFMDFITAHHEMGHIQYFLQYKDQPFIYRDGANEGFHEAIGDTIALSVSTTKHLHKIGLLPKTSRTYEADINYLYKIGLDKVVFLPFGYLMDLWRWNVFKGLTTEDQYNCHWWKLKYSYQGIEPPVTRSENDFDPGSKYHIVGNVPYIRYFVSYIVQFQFHQALCEKADQFDPKNPTSKPLHECDIYQSKNAGNAFKDMLKLGSSKPWFDAMELLTGQREMDAGPLLNYFNPLYEWLKNENKRTGEHLGWETDKKICFKKDETSQPSF</sequence>
<dbReference type="SUPFAM" id="SSF55486">
    <property type="entry name" value="Metalloproteases ('zincins'), catalytic domain"/>
    <property type="match status" value="1"/>
</dbReference>
<evidence type="ECO:0000256" key="14">
    <source>
        <dbReference type="PIRSR" id="PIRSR601548-10"/>
    </source>
</evidence>
<evidence type="ECO:0000256" key="2">
    <source>
        <dbReference type="ARBA" id="ARBA00022645"/>
    </source>
</evidence>
<feature type="disulfide bond" evidence="18">
    <location>
        <begin position="534"/>
        <end position="553"/>
    </location>
</feature>
<feature type="active site" description="Proton donor 2" evidence="15">
    <location>
        <position position="509"/>
    </location>
</feature>
<dbReference type="EMBL" id="GGMR01008949">
    <property type="protein sequence ID" value="MBY21568.1"/>
    <property type="molecule type" value="Transcribed_RNA"/>
</dbReference>
<dbReference type="FunFam" id="1.10.1370.30:FF:000004">
    <property type="entry name" value="Angiotensin-converting enzyme"/>
    <property type="match status" value="1"/>
</dbReference>
<gene>
    <name evidence="22" type="primary">Ance_1</name>
    <name evidence="22" type="ORF">g.39117</name>
</gene>
<accession>A0A2S2NX75</accession>
<evidence type="ECO:0000256" key="4">
    <source>
        <dbReference type="ARBA" id="ARBA00022723"/>
    </source>
</evidence>